<dbReference type="InterPro" id="IPR043150">
    <property type="entry name" value="Phytochrome_PHY_sf"/>
</dbReference>
<dbReference type="PANTHER" id="PTHR43065:SF42">
    <property type="entry name" value="TWO-COMPONENT SENSOR PPRA"/>
    <property type="match status" value="1"/>
</dbReference>
<keyword evidence="1" id="KW-0600">Photoreceptor protein</keyword>
<dbReference type="InterPro" id="IPR016132">
    <property type="entry name" value="Phyto_chromo_attachment"/>
</dbReference>
<sequence>MDHDQATAAAAAGAAECAREPIHLSGAIQPHGYLLSCTLPDWTIRQASANVAELLDVPPDEVLGHSLREHVADDVLEPLLEVIEMIEPGATPQRAAVGNIGALAHMCDIGVHVANGLVHLELEPRAGSGNRQTPTVMAQRMIARVSVAPDMRGFHQRTAEEIRRLTGYDRVMVYRFRHDDAGEVIAESRADDLEPFLGLRFPASDIPVQARTLYVRNRIRVIPDANYVAVPILPGVDASGAPLDLSQHALRSVSPVHCEYLRNMGVAASMSLSIVSGGRLWGLIACHHREPRLVPPSVRAAADMFSLFVSMRVAVDEQSIASRQDDRARDTREHLALRLSAGVGELGASLANALDLVVSMLPCDGVALRSDGQWTTHGRTPEPDGLAHAVGWARAHGTERVPTTDIASEWTMPGAQHGLAGVLALSFGRRDDWLLFFRAEQVEDVVWAGDPHKSMVATDDGVRIAPRKSFASWRETVRGRSLPWSDAERAAADRLRWLLQERLWQPLPDEADNVSDMRAFRRRHVIAEQKSRLDQLSGLLDGLGHLEDAETARIGARIAELEAELRALLLGHSVT</sequence>
<evidence type="ECO:0000256" key="4">
    <source>
        <dbReference type="ARBA" id="ARBA00023170"/>
    </source>
</evidence>
<proteinExistence type="predicted"/>
<dbReference type="RefSeq" id="WP_213436597.1">
    <property type="nucleotide sequence ID" value="NZ_AP024545.1"/>
</dbReference>
<keyword evidence="4" id="KW-0675">Receptor</keyword>
<dbReference type="InterPro" id="IPR013515">
    <property type="entry name" value="Phytochrome_cen-reg"/>
</dbReference>
<dbReference type="Proteomes" id="UP000681317">
    <property type="component" value="Chromosome"/>
</dbReference>
<reference evidence="6 7" key="1">
    <citation type="submission" date="2021-03" db="EMBL/GenBank/DDBJ databases">
        <title>Complete Genome Sequences of Two Lysobacter Strains Isolated from Sea Water (Lysobacter caseinilyticus) and Soil (Lysobacter helvus) in South Korea.</title>
        <authorList>
            <person name="Watanabe Y."/>
            <person name="Arakawa K."/>
        </authorList>
    </citation>
    <scope>NUCLEOTIDE SEQUENCE [LARGE SCALE GENOMIC DNA]</scope>
    <source>
        <strain evidence="6 7">KVB24</strain>
    </source>
</reference>
<gene>
    <name evidence="6" type="ORF">LYSCAS_11390</name>
</gene>
<keyword evidence="7" id="KW-1185">Reference proteome</keyword>
<protein>
    <recommendedName>
        <fullName evidence="5">Phytochrome chromophore attachment site domain-containing protein</fullName>
    </recommendedName>
</protein>
<dbReference type="PANTHER" id="PTHR43065">
    <property type="entry name" value="SENSOR HISTIDINE KINASE"/>
    <property type="match status" value="1"/>
</dbReference>
<evidence type="ECO:0000256" key="3">
    <source>
        <dbReference type="ARBA" id="ARBA00022991"/>
    </source>
</evidence>
<evidence type="ECO:0000256" key="1">
    <source>
        <dbReference type="ARBA" id="ARBA00022543"/>
    </source>
</evidence>
<evidence type="ECO:0000259" key="5">
    <source>
        <dbReference type="PROSITE" id="PS50046"/>
    </source>
</evidence>
<dbReference type="InterPro" id="IPR035965">
    <property type="entry name" value="PAS-like_dom_sf"/>
</dbReference>
<dbReference type="InterPro" id="IPR003018">
    <property type="entry name" value="GAF"/>
</dbReference>
<dbReference type="Pfam" id="PF00360">
    <property type="entry name" value="PHY"/>
    <property type="match status" value="1"/>
</dbReference>
<dbReference type="InterPro" id="IPR001294">
    <property type="entry name" value="Phytochrome"/>
</dbReference>
<dbReference type="Pfam" id="PF01590">
    <property type="entry name" value="GAF"/>
    <property type="match status" value="1"/>
</dbReference>
<organism evidence="6 7">
    <name type="scientific">Noviluteimonas caseinilytica</name>
    <dbReference type="NCBI Taxonomy" id="2675101"/>
    <lineage>
        <taxon>Bacteria</taxon>
        <taxon>Pseudomonadati</taxon>
        <taxon>Pseudomonadota</taxon>
        <taxon>Gammaproteobacteria</taxon>
        <taxon>Lysobacterales</taxon>
        <taxon>Lysobacteraceae</taxon>
        <taxon>Noviluteimonas</taxon>
    </lineage>
</organism>
<dbReference type="InterPro" id="IPR029016">
    <property type="entry name" value="GAF-like_dom_sf"/>
</dbReference>
<dbReference type="Gene3D" id="3.30.450.40">
    <property type="match status" value="1"/>
</dbReference>
<accession>A0ABN6FT59</accession>
<dbReference type="InterPro" id="IPR013654">
    <property type="entry name" value="PAS_2"/>
</dbReference>
<name>A0ABN6FT59_9GAMM</name>
<dbReference type="PROSITE" id="PS50046">
    <property type="entry name" value="PHYTOCHROME_2"/>
    <property type="match status" value="1"/>
</dbReference>
<evidence type="ECO:0000256" key="2">
    <source>
        <dbReference type="ARBA" id="ARBA00022606"/>
    </source>
</evidence>
<dbReference type="SUPFAM" id="SSF55781">
    <property type="entry name" value="GAF domain-like"/>
    <property type="match status" value="2"/>
</dbReference>
<keyword evidence="3" id="KW-0157">Chromophore</keyword>
<keyword evidence="2" id="KW-0716">Sensory transduction</keyword>
<dbReference type="PRINTS" id="PR01033">
    <property type="entry name" value="PHYTOCHROME"/>
</dbReference>
<dbReference type="SUPFAM" id="SSF55785">
    <property type="entry name" value="PYP-like sensor domain (PAS domain)"/>
    <property type="match status" value="1"/>
</dbReference>
<evidence type="ECO:0000313" key="7">
    <source>
        <dbReference type="Proteomes" id="UP000681317"/>
    </source>
</evidence>
<dbReference type="Pfam" id="PF08446">
    <property type="entry name" value="PAS_2"/>
    <property type="match status" value="1"/>
</dbReference>
<dbReference type="Gene3D" id="3.30.450.20">
    <property type="entry name" value="PAS domain"/>
    <property type="match status" value="1"/>
</dbReference>
<evidence type="ECO:0000313" key="6">
    <source>
        <dbReference type="EMBL" id="BCT92115.1"/>
    </source>
</evidence>
<dbReference type="EMBL" id="AP024545">
    <property type="protein sequence ID" value="BCT92115.1"/>
    <property type="molecule type" value="Genomic_DNA"/>
</dbReference>
<dbReference type="SMART" id="SM00065">
    <property type="entry name" value="GAF"/>
    <property type="match status" value="1"/>
</dbReference>
<feature type="domain" description="Phytochrome chromophore attachment site" evidence="5">
    <location>
        <begin position="150"/>
        <end position="307"/>
    </location>
</feature>
<dbReference type="Gene3D" id="3.30.450.270">
    <property type="match status" value="1"/>
</dbReference>